<dbReference type="PROSITE" id="PS50025">
    <property type="entry name" value="LAM_G_DOMAIN"/>
    <property type="match status" value="1"/>
</dbReference>
<gene>
    <name evidence="6" type="ORF">chiPu_0003340</name>
</gene>
<evidence type="ECO:0000259" key="5">
    <source>
        <dbReference type="PROSITE" id="PS50025"/>
    </source>
</evidence>
<dbReference type="OrthoDB" id="8939548at2759"/>
<feature type="domain" description="Laminin G" evidence="5">
    <location>
        <begin position="67"/>
        <end position="234"/>
    </location>
</feature>
<proteinExistence type="predicted"/>
<feature type="compositionally biased region" description="Basic and acidic residues" evidence="3">
    <location>
        <begin position="557"/>
        <end position="566"/>
    </location>
</feature>
<dbReference type="InterPro" id="IPR048287">
    <property type="entry name" value="TSPN-like_N"/>
</dbReference>
<dbReference type="AlphaFoldDB" id="A0A401S3F4"/>
<dbReference type="Pfam" id="PF02210">
    <property type="entry name" value="Laminin_G_2"/>
    <property type="match status" value="1"/>
</dbReference>
<protein>
    <recommendedName>
        <fullName evidence="5">Laminin G domain-containing protein</fullName>
    </recommendedName>
</protein>
<feature type="compositionally biased region" description="Polar residues" evidence="3">
    <location>
        <begin position="262"/>
        <end position="282"/>
    </location>
</feature>
<reference evidence="6 7" key="1">
    <citation type="journal article" date="2018" name="Nat. Ecol. Evol.">
        <title>Shark genomes provide insights into elasmobranch evolution and the origin of vertebrates.</title>
        <authorList>
            <person name="Hara Y"/>
            <person name="Yamaguchi K"/>
            <person name="Onimaru K"/>
            <person name="Kadota M"/>
            <person name="Koyanagi M"/>
            <person name="Keeley SD"/>
            <person name="Tatsumi K"/>
            <person name="Tanaka K"/>
            <person name="Motone F"/>
            <person name="Kageyama Y"/>
            <person name="Nozu R"/>
            <person name="Adachi N"/>
            <person name="Nishimura O"/>
            <person name="Nakagawa R"/>
            <person name="Tanegashima C"/>
            <person name="Kiyatake I"/>
            <person name="Matsumoto R"/>
            <person name="Murakumo K"/>
            <person name="Nishida K"/>
            <person name="Terakita A"/>
            <person name="Kuratani S"/>
            <person name="Sato K"/>
            <person name="Hyodo S Kuraku.S."/>
        </authorList>
    </citation>
    <scope>NUCLEOTIDE SEQUENCE [LARGE SCALE GENOMIC DNA]</scope>
</reference>
<dbReference type="PROSITE" id="PS51257">
    <property type="entry name" value="PROKAR_LIPOPROTEIN"/>
    <property type="match status" value="1"/>
</dbReference>
<feature type="chain" id="PRO_5019394318" description="Laminin G domain-containing protein" evidence="4">
    <location>
        <begin position="22"/>
        <end position="566"/>
    </location>
</feature>
<name>A0A401S3F4_CHIPU</name>
<feature type="signal peptide" evidence="4">
    <location>
        <begin position="1"/>
        <end position="21"/>
    </location>
</feature>
<dbReference type="SUPFAM" id="SSF49899">
    <property type="entry name" value="Concanavalin A-like lectins/glucanases"/>
    <property type="match status" value="1"/>
</dbReference>
<evidence type="ECO:0000313" key="6">
    <source>
        <dbReference type="EMBL" id="GCC24937.1"/>
    </source>
</evidence>
<evidence type="ECO:0000256" key="4">
    <source>
        <dbReference type="SAM" id="SignalP"/>
    </source>
</evidence>
<keyword evidence="4" id="KW-0732">Signal</keyword>
<evidence type="ECO:0000256" key="3">
    <source>
        <dbReference type="SAM" id="MobiDB-lite"/>
    </source>
</evidence>
<evidence type="ECO:0000256" key="1">
    <source>
        <dbReference type="ARBA" id="ARBA00022737"/>
    </source>
</evidence>
<comment type="caution">
    <text evidence="2">Lacks conserved residue(s) required for the propagation of feature annotation.</text>
</comment>
<keyword evidence="1" id="KW-0677">Repeat</keyword>
<comment type="caution">
    <text evidence="6">The sequence shown here is derived from an EMBL/GenBank/DDBJ whole genome shotgun (WGS) entry which is preliminary data.</text>
</comment>
<evidence type="ECO:0000313" key="7">
    <source>
        <dbReference type="Proteomes" id="UP000287033"/>
    </source>
</evidence>
<feature type="compositionally biased region" description="Pro residues" evidence="3">
    <location>
        <begin position="540"/>
        <end position="549"/>
    </location>
</feature>
<sequence>MVWRSFGVALILSSCLCASRCGPIAEGDPELGSGAPLTVDEVDLLDKLASFSFDLTNISLSLDEENCTVYEVGQYSTLSIPSREVFGSSFADEFSLLIKLRYTMREDTILFTILSYQSHILLQVRLSPSAFVFVTTRRRHYEFPIAFLSDGKWHKVAISVSLNKMEVYVDCKLIESVRWKNYFGMEITTEGLVIIGGLIEAFETPFKGLIQQLLFVMGEPTAAKAQCTRYNRACRETSEAETVLNGSGFHQDNYFLPVQSEGSEYTTPRTHARSTLSENLAQGSPRKNPPVDISVTNAGLGRPIENDQHGSTELLNITYNEITNSGPAWPGINISNPTFILNSTGISNAIPQVLDFRLNKMQGKNDEWTNLETSNKLDELIGKEFYFSNTEDQEGITIHGDKQDGGLVVSDESTMSLTTPKAYTDLQTNSSISTPRDVIWSQKETGSQQKENMLAEHDNLADSKRMRWYEVDIDLEGERFRGENSKGEIGSKAGTTEMDHIEETFHWENDRHHEISKSAGNQTVIHPNPRGQMRKRKGRPGPPGPPGPPGSIVSNHKITERENTKN</sequence>
<organism evidence="6 7">
    <name type="scientific">Chiloscyllium punctatum</name>
    <name type="common">Brownbanded bambooshark</name>
    <name type="synonym">Hemiscyllium punctatum</name>
    <dbReference type="NCBI Taxonomy" id="137246"/>
    <lineage>
        <taxon>Eukaryota</taxon>
        <taxon>Metazoa</taxon>
        <taxon>Chordata</taxon>
        <taxon>Craniata</taxon>
        <taxon>Vertebrata</taxon>
        <taxon>Chondrichthyes</taxon>
        <taxon>Elasmobranchii</taxon>
        <taxon>Galeomorphii</taxon>
        <taxon>Galeoidea</taxon>
        <taxon>Orectolobiformes</taxon>
        <taxon>Hemiscylliidae</taxon>
        <taxon>Chiloscyllium</taxon>
    </lineage>
</organism>
<dbReference type="STRING" id="137246.A0A401S3F4"/>
<dbReference type="Proteomes" id="UP000287033">
    <property type="component" value="Unassembled WGS sequence"/>
</dbReference>
<dbReference type="EMBL" id="BEZZ01000071">
    <property type="protein sequence ID" value="GCC24937.1"/>
    <property type="molecule type" value="Genomic_DNA"/>
</dbReference>
<feature type="region of interest" description="Disordered" evidence="3">
    <location>
        <begin position="515"/>
        <end position="566"/>
    </location>
</feature>
<feature type="region of interest" description="Disordered" evidence="3">
    <location>
        <begin position="262"/>
        <end position="290"/>
    </location>
</feature>
<keyword evidence="7" id="KW-1185">Reference proteome</keyword>
<evidence type="ECO:0000256" key="2">
    <source>
        <dbReference type="PROSITE-ProRule" id="PRU00122"/>
    </source>
</evidence>
<accession>A0A401S3F4</accession>
<dbReference type="SMART" id="SM00210">
    <property type="entry name" value="TSPN"/>
    <property type="match status" value="1"/>
</dbReference>
<dbReference type="InterPro" id="IPR013320">
    <property type="entry name" value="ConA-like_dom_sf"/>
</dbReference>
<dbReference type="InterPro" id="IPR001791">
    <property type="entry name" value="Laminin_G"/>
</dbReference>
<dbReference type="Gene3D" id="2.60.120.200">
    <property type="match status" value="1"/>
</dbReference>